<organism evidence="9 10">
    <name type="scientific">Penicillium subrubescens</name>
    <dbReference type="NCBI Taxonomy" id="1316194"/>
    <lineage>
        <taxon>Eukaryota</taxon>
        <taxon>Fungi</taxon>
        <taxon>Dikarya</taxon>
        <taxon>Ascomycota</taxon>
        <taxon>Pezizomycotina</taxon>
        <taxon>Eurotiomycetes</taxon>
        <taxon>Eurotiomycetidae</taxon>
        <taxon>Eurotiales</taxon>
        <taxon>Aspergillaceae</taxon>
        <taxon>Penicillium</taxon>
    </lineage>
</organism>
<dbReference type="Pfam" id="PF04082">
    <property type="entry name" value="Fungal_trans"/>
    <property type="match status" value="1"/>
</dbReference>
<dbReference type="InterPro" id="IPR036864">
    <property type="entry name" value="Zn2-C6_fun-type_DNA-bd_sf"/>
</dbReference>
<dbReference type="SUPFAM" id="SSF57701">
    <property type="entry name" value="Zn2/Cys6 DNA-binding domain"/>
    <property type="match status" value="1"/>
</dbReference>
<sequence>MDTISNFGVLSDSNYTPCSMNSSGKPLSRRACNECRRKKTRCDMRHPKCSLCSSVGTTCNYRGQHRQRVRKRSAAASSSSIDTAESGETRLSTSQSPFGLDGVVLMDDIDTILYNLRSIDDLVTPFSEPITGFGSFGAAPGPGAMPIIRECFPTPLEPSQIETEINSHYTFSITPNLAEELIDLYFEKVQGICPIFTREKFEQEYLPSGRSRGERFSKLSPVAQFVLNGMFALSARYSSSYNFEGLAPHCRDRQFAKKATELWESIQKDCSHSVRTLQCLQGLILLAFNCLQSGPSEIAWNLTGTCVRLAYDLDLHTMDADKIDSKPIDWPVRNQQRWELLEEKRRAWWTIWEMDTFSSTVSSRPYGIDSRVVRVLLPVSDQEWIKNSQARSVSLGSNTELPWQRIVGSSNQSERAWFLVCLAVLRRTVDTILSGASIQELQKVEDIIGCAFLALPFSFYDLPLSKATWQSNVVTYNWMACSLIALNWYESLSGNWDDDALLTL</sequence>
<dbReference type="PANTHER" id="PTHR47338:SF10">
    <property type="entry name" value="TRANSCRIPTION FACTOR DOMAIN-CONTAINING PROTEIN-RELATED"/>
    <property type="match status" value="1"/>
</dbReference>
<dbReference type="Gene3D" id="4.10.240.10">
    <property type="entry name" value="Zn(2)-C6 fungal-type DNA-binding domain"/>
    <property type="match status" value="1"/>
</dbReference>
<dbReference type="GO" id="GO:0006351">
    <property type="term" value="P:DNA-templated transcription"/>
    <property type="evidence" value="ECO:0007669"/>
    <property type="project" value="InterPro"/>
</dbReference>
<evidence type="ECO:0000256" key="1">
    <source>
        <dbReference type="ARBA" id="ARBA00004123"/>
    </source>
</evidence>
<dbReference type="CDD" id="cd00067">
    <property type="entry name" value="GAL4"/>
    <property type="match status" value="1"/>
</dbReference>
<reference evidence="9 10" key="1">
    <citation type="submission" date="2016-10" db="EMBL/GenBank/DDBJ databases">
        <title>Genome sequence of the ascomycete fungus Penicillium subrubescens.</title>
        <authorList>
            <person name="De Vries R.P."/>
            <person name="Peng M."/>
            <person name="Dilokpimol A."/>
            <person name="Hilden K."/>
            <person name="Makela M.R."/>
            <person name="Grigoriev I."/>
            <person name="Riley R."/>
            <person name="Granchi Z."/>
        </authorList>
    </citation>
    <scope>NUCLEOTIDE SEQUENCE [LARGE SCALE GENOMIC DNA]</scope>
    <source>
        <strain evidence="9 10">CBS 132785</strain>
    </source>
</reference>
<keyword evidence="6" id="KW-0539">Nucleus</keyword>
<evidence type="ECO:0000256" key="2">
    <source>
        <dbReference type="ARBA" id="ARBA00022723"/>
    </source>
</evidence>
<accession>A0A1Q5UJT4</accession>
<feature type="domain" description="Zn(2)-C6 fungal-type" evidence="8">
    <location>
        <begin position="31"/>
        <end position="61"/>
    </location>
</feature>
<proteinExistence type="predicted"/>
<dbReference type="InterPro" id="IPR007219">
    <property type="entry name" value="XnlR_reg_dom"/>
</dbReference>
<keyword evidence="10" id="KW-1185">Reference proteome</keyword>
<dbReference type="InterPro" id="IPR001138">
    <property type="entry name" value="Zn2Cys6_DnaBD"/>
</dbReference>
<evidence type="ECO:0000313" key="9">
    <source>
        <dbReference type="EMBL" id="OKP12741.1"/>
    </source>
</evidence>
<evidence type="ECO:0000256" key="3">
    <source>
        <dbReference type="ARBA" id="ARBA00023015"/>
    </source>
</evidence>
<evidence type="ECO:0000313" key="10">
    <source>
        <dbReference type="Proteomes" id="UP000186955"/>
    </source>
</evidence>
<dbReference type="GO" id="GO:0008270">
    <property type="term" value="F:zinc ion binding"/>
    <property type="evidence" value="ECO:0007669"/>
    <property type="project" value="InterPro"/>
</dbReference>
<evidence type="ECO:0000256" key="5">
    <source>
        <dbReference type="ARBA" id="ARBA00023163"/>
    </source>
</evidence>
<dbReference type="SMART" id="SM00066">
    <property type="entry name" value="GAL4"/>
    <property type="match status" value="1"/>
</dbReference>
<dbReference type="EMBL" id="MNBE01000177">
    <property type="protein sequence ID" value="OKP12741.1"/>
    <property type="molecule type" value="Genomic_DNA"/>
</dbReference>
<dbReference type="Pfam" id="PF00172">
    <property type="entry name" value="Zn_clus"/>
    <property type="match status" value="1"/>
</dbReference>
<keyword evidence="3" id="KW-0805">Transcription regulation</keyword>
<dbReference type="PROSITE" id="PS00463">
    <property type="entry name" value="ZN2_CY6_FUNGAL_1"/>
    <property type="match status" value="1"/>
</dbReference>
<dbReference type="GO" id="GO:0005634">
    <property type="term" value="C:nucleus"/>
    <property type="evidence" value="ECO:0007669"/>
    <property type="project" value="UniProtKB-SubCell"/>
</dbReference>
<name>A0A1Q5UJT4_9EURO</name>
<evidence type="ECO:0000259" key="8">
    <source>
        <dbReference type="PROSITE" id="PS50048"/>
    </source>
</evidence>
<dbReference type="PANTHER" id="PTHR47338">
    <property type="entry name" value="ZN(II)2CYS6 TRANSCRIPTION FACTOR (EUROFUNG)-RELATED"/>
    <property type="match status" value="1"/>
</dbReference>
<dbReference type="PROSITE" id="PS50048">
    <property type="entry name" value="ZN2_CY6_FUNGAL_2"/>
    <property type="match status" value="1"/>
</dbReference>
<evidence type="ECO:0000256" key="7">
    <source>
        <dbReference type="SAM" id="MobiDB-lite"/>
    </source>
</evidence>
<dbReference type="InterPro" id="IPR050815">
    <property type="entry name" value="TF_fung"/>
</dbReference>
<gene>
    <name evidence="9" type="ORF">PENSUB_1473</name>
</gene>
<protein>
    <recommendedName>
        <fullName evidence="8">Zn(2)-C6 fungal-type domain-containing protein</fullName>
    </recommendedName>
</protein>
<dbReference type="Proteomes" id="UP000186955">
    <property type="component" value="Unassembled WGS sequence"/>
</dbReference>
<evidence type="ECO:0000256" key="6">
    <source>
        <dbReference type="ARBA" id="ARBA00023242"/>
    </source>
</evidence>
<evidence type="ECO:0000256" key="4">
    <source>
        <dbReference type="ARBA" id="ARBA00023125"/>
    </source>
</evidence>
<comment type="subcellular location">
    <subcellularLocation>
        <location evidence="1">Nucleus</location>
    </subcellularLocation>
</comment>
<feature type="region of interest" description="Disordered" evidence="7">
    <location>
        <begin position="70"/>
        <end position="94"/>
    </location>
</feature>
<keyword evidence="4" id="KW-0238">DNA-binding</keyword>
<dbReference type="GO" id="GO:0003677">
    <property type="term" value="F:DNA binding"/>
    <property type="evidence" value="ECO:0007669"/>
    <property type="project" value="UniProtKB-KW"/>
</dbReference>
<dbReference type="AlphaFoldDB" id="A0A1Q5UJT4"/>
<dbReference type="GO" id="GO:0000981">
    <property type="term" value="F:DNA-binding transcription factor activity, RNA polymerase II-specific"/>
    <property type="evidence" value="ECO:0007669"/>
    <property type="project" value="InterPro"/>
</dbReference>
<dbReference type="SMART" id="SM00906">
    <property type="entry name" value="Fungal_trans"/>
    <property type="match status" value="1"/>
</dbReference>
<dbReference type="STRING" id="1316194.A0A1Q5UJT4"/>
<dbReference type="CDD" id="cd12148">
    <property type="entry name" value="fungal_TF_MHR"/>
    <property type="match status" value="1"/>
</dbReference>
<keyword evidence="5" id="KW-0804">Transcription</keyword>
<comment type="caution">
    <text evidence="9">The sequence shown here is derived from an EMBL/GenBank/DDBJ whole genome shotgun (WGS) entry which is preliminary data.</text>
</comment>
<keyword evidence="2" id="KW-0479">Metal-binding</keyword>